<dbReference type="Proteomes" id="UP001054837">
    <property type="component" value="Unassembled WGS sequence"/>
</dbReference>
<comment type="caution">
    <text evidence="1">The sequence shown here is derived from an EMBL/GenBank/DDBJ whole genome shotgun (WGS) entry which is preliminary data.</text>
</comment>
<dbReference type="EMBL" id="BPLQ01004331">
    <property type="protein sequence ID" value="GIY07324.1"/>
    <property type="molecule type" value="Genomic_DNA"/>
</dbReference>
<sequence>MVADSFLMSELKRLFPSRSLFKRKEKEKNPHSLKVNGVWLRFKKRLSFCIYDALFGFACKRKECNFSKYFSVHHSRMVACGEIKLLVNAQKMNDFLTPLLMVNYESSVHFNDIVPRVKNTKLQPSLLVLSQNPFCNTKPERDKSPMRTASFHHGTGELGRLVSRFDPCFNPAIFPPFSPPGFHLHGFSKMHIYMSRTFIYKAAYDILCIFYCTEIYGVSFTSYAYTYRKLPFMVDFLCVREE</sequence>
<protein>
    <submittedName>
        <fullName evidence="1">Uncharacterized protein</fullName>
    </submittedName>
</protein>
<organism evidence="1 2">
    <name type="scientific">Caerostris darwini</name>
    <dbReference type="NCBI Taxonomy" id="1538125"/>
    <lineage>
        <taxon>Eukaryota</taxon>
        <taxon>Metazoa</taxon>
        <taxon>Ecdysozoa</taxon>
        <taxon>Arthropoda</taxon>
        <taxon>Chelicerata</taxon>
        <taxon>Arachnida</taxon>
        <taxon>Araneae</taxon>
        <taxon>Araneomorphae</taxon>
        <taxon>Entelegynae</taxon>
        <taxon>Araneoidea</taxon>
        <taxon>Araneidae</taxon>
        <taxon>Caerostris</taxon>
    </lineage>
</organism>
<evidence type="ECO:0000313" key="2">
    <source>
        <dbReference type="Proteomes" id="UP001054837"/>
    </source>
</evidence>
<accession>A0AAV4QD45</accession>
<dbReference type="AlphaFoldDB" id="A0AAV4QD45"/>
<evidence type="ECO:0000313" key="1">
    <source>
        <dbReference type="EMBL" id="GIY07324.1"/>
    </source>
</evidence>
<name>A0AAV4QD45_9ARAC</name>
<reference evidence="1 2" key="1">
    <citation type="submission" date="2021-06" db="EMBL/GenBank/DDBJ databases">
        <title>Caerostris darwini draft genome.</title>
        <authorList>
            <person name="Kono N."/>
            <person name="Arakawa K."/>
        </authorList>
    </citation>
    <scope>NUCLEOTIDE SEQUENCE [LARGE SCALE GENOMIC DNA]</scope>
</reference>
<proteinExistence type="predicted"/>
<gene>
    <name evidence="1" type="ORF">CDAR_20701</name>
</gene>
<keyword evidence="2" id="KW-1185">Reference proteome</keyword>